<dbReference type="GO" id="GO:0006865">
    <property type="term" value="P:amino acid transport"/>
    <property type="evidence" value="ECO:0007669"/>
    <property type="project" value="TreeGrafter"/>
</dbReference>
<comment type="caution">
    <text evidence="7">The sequence shown here is derived from an EMBL/GenBank/DDBJ whole genome shotgun (WGS) entry which is preliminary data.</text>
</comment>
<feature type="signal peptide" evidence="5">
    <location>
        <begin position="1"/>
        <end position="23"/>
    </location>
</feature>
<evidence type="ECO:0000313" key="7">
    <source>
        <dbReference type="EMBL" id="TGD97938.1"/>
    </source>
</evidence>
<feature type="chain" id="PRO_5021348032" evidence="5">
    <location>
        <begin position="24"/>
        <end position="340"/>
    </location>
</feature>
<proteinExistence type="inferred from homology"/>
<evidence type="ECO:0000313" key="8">
    <source>
        <dbReference type="Proteomes" id="UP000297535"/>
    </source>
</evidence>
<dbReference type="RefSeq" id="WP_135416262.1">
    <property type="nucleotide sequence ID" value="NZ_SRLB01000012.1"/>
</dbReference>
<sequence>MKTIVAALAFGLGATLLAGAAQAQGTLNSIKQKGYLSCGSNPGLAGFGVPDAQGRWTGLDVDFCRALAAAIFNDVTKVRFIPLSAKDRFTALQSGEVDILSRNTTWSMSRDTTLGLDFPAVNFYDGQGFMVKKKLGVTSAKQLDGASVCTQQGTTTELNLADYFRANKLKYEVVAFASADETFKAYDSGRCDAFTTDASGLYAERLRASAPDDNIVLPEIISKEPLGPAVRQGDAQWADIVRWTHYAMLNAEEAGITQANVDQMVKSSDNPDVKRILGTEGKYGADLGLTNDWAYRIIKLVGNYAEVFERNVGQGSPLKIQRGVNALWSKGGLQYGPPIR</sequence>
<dbReference type="PROSITE" id="PS01039">
    <property type="entry name" value="SBP_BACTERIAL_3"/>
    <property type="match status" value="1"/>
</dbReference>
<dbReference type="Pfam" id="PF00497">
    <property type="entry name" value="SBP_bac_3"/>
    <property type="match status" value="1"/>
</dbReference>
<dbReference type="Gene3D" id="3.40.190.10">
    <property type="entry name" value="Periplasmic binding protein-like II"/>
    <property type="match status" value="2"/>
</dbReference>
<keyword evidence="2" id="KW-0813">Transport</keyword>
<gene>
    <name evidence="7" type="ORF">EU555_17380</name>
</gene>
<dbReference type="InterPro" id="IPR051455">
    <property type="entry name" value="Bact_solute-bind_prot3"/>
</dbReference>
<dbReference type="Proteomes" id="UP000297535">
    <property type="component" value="Unassembled WGS sequence"/>
</dbReference>
<protein>
    <submittedName>
        <fullName evidence="7">Amino acid ABC transporter substrate-binding protein</fullName>
    </submittedName>
</protein>
<dbReference type="AlphaFoldDB" id="A0A4Z0NP00"/>
<dbReference type="PANTHER" id="PTHR30085:SF7">
    <property type="entry name" value="AMINO-ACID ABC TRANSPORTER-BINDING PROTEIN YHDW-RELATED"/>
    <property type="match status" value="1"/>
</dbReference>
<evidence type="ECO:0000256" key="3">
    <source>
        <dbReference type="ARBA" id="ARBA00022729"/>
    </source>
</evidence>
<keyword evidence="3 5" id="KW-0732">Signal</keyword>
<dbReference type="SUPFAM" id="SSF53850">
    <property type="entry name" value="Periplasmic binding protein-like II"/>
    <property type="match status" value="1"/>
</dbReference>
<dbReference type="SMART" id="SM00062">
    <property type="entry name" value="PBPb"/>
    <property type="match status" value="1"/>
</dbReference>
<name>A0A4Z0NP00_9HYPH</name>
<comment type="similarity">
    <text evidence="1 4">Belongs to the bacterial solute-binding protein 3 family.</text>
</comment>
<dbReference type="InterPro" id="IPR018313">
    <property type="entry name" value="SBP_3_CS"/>
</dbReference>
<accession>A0A4Z0NP00</accession>
<dbReference type="CDD" id="cd13692">
    <property type="entry name" value="PBP2_BztA"/>
    <property type="match status" value="1"/>
</dbReference>
<organism evidence="7 8">
    <name type="scientific">Methylobacterium nonmethylotrophicum</name>
    <dbReference type="NCBI Taxonomy" id="1141884"/>
    <lineage>
        <taxon>Bacteria</taxon>
        <taxon>Pseudomonadati</taxon>
        <taxon>Pseudomonadota</taxon>
        <taxon>Alphaproteobacteria</taxon>
        <taxon>Hyphomicrobiales</taxon>
        <taxon>Methylobacteriaceae</taxon>
        <taxon>Methylobacterium</taxon>
    </lineage>
</organism>
<evidence type="ECO:0000256" key="5">
    <source>
        <dbReference type="SAM" id="SignalP"/>
    </source>
</evidence>
<evidence type="ECO:0000256" key="1">
    <source>
        <dbReference type="ARBA" id="ARBA00010333"/>
    </source>
</evidence>
<dbReference type="InterPro" id="IPR001638">
    <property type="entry name" value="Solute-binding_3/MltF_N"/>
</dbReference>
<evidence type="ECO:0000256" key="4">
    <source>
        <dbReference type="RuleBase" id="RU003744"/>
    </source>
</evidence>
<dbReference type="PANTHER" id="PTHR30085">
    <property type="entry name" value="AMINO ACID ABC TRANSPORTER PERMEASE"/>
    <property type="match status" value="1"/>
</dbReference>
<evidence type="ECO:0000259" key="6">
    <source>
        <dbReference type="SMART" id="SM00062"/>
    </source>
</evidence>
<reference evidence="7 8" key="1">
    <citation type="submission" date="2019-04" db="EMBL/GenBank/DDBJ databases">
        <authorList>
            <person name="Feng G."/>
            <person name="Zhu H."/>
        </authorList>
    </citation>
    <scope>NUCLEOTIDE SEQUENCE [LARGE SCALE GENOMIC DNA]</scope>
    <source>
        <strain evidence="7 8">6HR-1</strain>
    </source>
</reference>
<evidence type="ECO:0000256" key="2">
    <source>
        <dbReference type="ARBA" id="ARBA00022448"/>
    </source>
</evidence>
<keyword evidence="8" id="KW-1185">Reference proteome</keyword>
<dbReference type="OrthoDB" id="9777941at2"/>
<feature type="domain" description="Solute-binding protein family 3/N-terminal" evidence="6">
    <location>
        <begin position="35"/>
        <end position="264"/>
    </location>
</feature>
<dbReference type="EMBL" id="SRLB01000012">
    <property type="protein sequence ID" value="TGD97938.1"/>
    <property type="molecule type" value="Genomic_DNA"/>
</dbReference>